<evidence type="ECO:0000313" key="2">
    <source>
        <dbReference type="EMBL" id="KAF0712132.1"/>
    </source>
</evidence>
<accession>A0A6G0VWL8</accession>
<dbReference type="AlphaFoldDB" id="A0A6G0VWL8"/>
<feature type="non-terminal residue" evidence="2">
    <location>
        <position position="1"/>
    </location>
</feature>
<reference evidence="2 3" key="1">
    <citation type="submission" date="2019-08" db="EMBL/GenBank/DDBJ databases">
        <title>Whole genome of Aphis craccivora.</title>
        <authorList>
            <person name="Voronova N.V."/>
            <person name="Shulinski R.S."/>
            <person name="Bandarenka Y.V."/>
            <person name="Zhorov D.G."/>
            <person name="Warner D."/>
        </authorList>
    </citation>
    <scope>NUCLEOTIDE SEQUENCE [LARGE SCALE GENOMIC DNA]</scope>
    <source>
        <strain evidence="2">180601</strain>
        <tissue evidence="2">Whole Body</tissue>
    </source>
</reference>
<gene>
    <name evidence="2" type="ORF">FWK35_00026200</name>
</gene>
<evidence type="ECO:0000313" key="3">
    <source>
        <dbReference type="Proteomes" id="UP000478052"/>
    </source>
</evidence>
<dbReference type="EMBL" id="VUJU01011047">
    <property type="protein sequence ID" value="KAF0712132.1"/>
    <property type="molecule type" value="Genomic_DNA"/>
</dbReference>
<keyword evidence="3" id="KW-1185">Reference proteome</keyword>
<sequence>FAVTSRTKRRKIKECLDMIISTTENHPPTSSCSNLVPPADNSVSSYDHPMGLMTFSSCDSILNVDSEPSNFIDPPANIIEPITDIEPLPVVDFKDDLASWAVEYKIPLNAVNGLLSVLKKHDCFSKLPKDSRTLLGTFQNKNYPIRTVEPGIYYHFGIAKGILKHYDVNSYKDVDFIQVAVGFDGLPLSRSSKSQFWPILAYIRNSFSSKDKVFPIGVYHGYAKPKDSDDFILDFVNEAVNLSTNGLDISDKHFKIVFDLFCCDVPAKSFILKIKGHSGFSSCTRCLIEGDYINNRTNEITSRLLNVRSSMPCEFSRKPREIQSFLQWKATEFRLFLVYLGPFVLKNILSHDCYVNFMSLNVAMIILLSPNKSEFTEYAQQLIEYFVMTFDQIYGNYNVSHNVHGLLHLITDYHNFGPLDQCSCYPFENYMKVLKSALRKHEKPLQQFIHRYEEQCNFPKKIKSKKPILNKDNFMFKKMHSKGPLPTDIIGPQYHRLHFSNFMLNTTVDRESYLMTNCGKIVKCINFANKQVNNKKVPVIVGQYFINKSPAYINPLSSDLLDIYKVENISSDVIILNINTIKYKLMVINVEKEIFAIPIFHSDLSFILYPIRSIIYSRINFIGINSFEILSMWVVVHFTKDNSVEAVPSTWYNDGTCAWPNKTINAVRAIQKRTLPNKLEFKWLNARKLGSMSDSYEEAKRKANIAQESSDLSEVEQKETRKLRAKVVESSPSPSPSKKSKSKLKERSLLTPPKVFKNKKLNPYDEDSLSINSFDDSDKDPDFILKSSDICEINSPIGKIRLISTSKSMTDVFRHSISSTSKHQKVHAKKNLFNNSQLYSKILDLYTNFIYTILKLFIKLLKLICSLIQIGSPIKLQQNMDISPSYKNTDLEFSSDFSLLSQGTNYQLKKLETVKSKHLDGLMSAA</sequence>
<evidence type="ECO:0000256" key="1">
    <source>
        <dbReference type="SAM" id="MobiDB-lite"/>
    </source>
</evidence>
<organism evidence="2 3">
    <name type="scientific">Aphis craccivora</name>
    <name type="common">Cowpea aphid</name>
    <dbReference type="NCBI Taxonomy" id="307492"/>
    <lineage>
        <taxon>Eukaryota</taxon>
        <taxon>Metazoa</taxon>
        <taxon>Ecdysozoa</taxon>
        <taxon>Arthropoda</taxon>
        <taxon>Hexapoda</taxon>
        <taxon>Insecta</taxon>
        <taxon>Pterygota</taxon>
        <taxon>Neoptera</taxon>
        <taxon>Paraneoptera</taxon>
        <taxon>Hemiptera</taxon>
        <taxon>Sternorrhyncha</taxon>
        <taxon>Aphidomorpha</taxon>
        <taxon>Aphidoidea</taxon>
        <taxon>Aphididae</taxon>
        <taxon>Aphidini</taxon>
        <taxon>Aphis</taxon>
        <taxon>Aphis</taxon>
    </lineage>
</organism>
<name>A0A6G0VWL8_APHCR</name>
<comment type="caution">
    <text evidence="2">The sequence shown here is derived from an EMBL/GenBank/DDBJ whole genome shotgun (WGS) entry which is preliminary data.</text>
</comment>
<feature type="non-terminal residue" evidence="2">
    <location>
        <position position="926"/>
    </location>
</feature>
<feature type="region of interest" description="Disordered" evidence="1">
    <location>
        <begin position="707"/>
        <end position="749"/>
    </location>
</feature>
<protein>
    <submittedName>
        <fullName evidence="2">DUF4806 domain-containing protein</fullName>
    </submittedName>
</protein>
<dbReference type="Proteomes" id="UP000478052">
    <property type="component" value="Unassembled WGS sequence"/>
</dbReference>
<dbReference type="PANTHER" id="PTHR33053">
    <property type="entry name" value="PROTEIN, PUTATIVE-RELATED"/>
    <property type="match status" value="1"/>
</dbReference>
<proteinExistence type="predicted"/>
<dbReference type="PANTHER" id="PTHR33053:SF24">
    <property type="entry name" value="TRANSPOSASE DOMAIN-CONTAINING PROTEIN"/>
    <property type="match status" value="1"/>
</dbReference>
<dbReference type="OrthoDB" id="6622109at2759"/>